<dbReference type="PANTHER" id="PTHR36151">
    <property type="entry name" value="BLR2777 PROTEIN"/>
    <property type="match status" value="1"/>
</dbReference>
<evidence type="ECO:0000313" key="3">
    <source>
        <dbReference type="EMBL" id="CCA59851.1"/>
    </source>
</evidence>
<name>F2RGD1_STRVP</name>
<evidence type="ECO:0000256" key="1">
    <source>
        <dbReference type="SAM" id="MobiDB-lite"/>
    </source>
</evidence>
<dbReference type="HOGENOM" id="CLU_059206_0_0_11"/>
<dbReference type="PANTHER" id="PTHR36151:SF3">
    <property type="entry name" value="ER-BOUND OXYGENASE MPAB_MPAB'_RUBBER OXYGENASE CATALYTIC DOMAIN-CONTAINING PROTEIN"/>
    <property type="match status" value="1"/>
</dbReference>
<feature type="domain" description="ER-bound oxygenase mpaB/mpaB'/Rubber oxygenase catalytic" evidence="2">
    <location>
        <begin position="67"/>
        <end position="286"/>
    </location>
</feature>
<dbReference type="Pfam" id="PF09995">
    <property type="entry name" value="MPAB_Lcp_cat"/>
    <property type="match status" value="1"/>
</dbReference>
<protein>
    <recommendedName>
        <fullName evidence="2">ER-bound oxygenase mpaB/mpaB'/Rubber oxygenase catalytic domain-containing protein</fullName>
    </recommendedName>
</protein>
<dbReference type="GO" id="GO:0016491">
    <property type="term" value="F:oxidoreductase activity"/>
    <property type="evidence" value="ECO:0007669"/>
    <property type="project" value="InterPro"/>
</dbReference>
<organism evidence="3 4">
    <name type="scientific">Streptomyces venezuelae (strain ATCC 10712 / CBS 650.69 / DSM 40230 / JCM 4526 / NBRC 13096 / PD 04745)</name>
    <dbReference type="NCBI Taxonomy" id="953739"/>
    <lineage>
        <taxon>Bacteria</taxon>
        <taxon>Bacillati</taxon>
        <taxon>Actinomycetota</taxon>
        <taxon>Actinomycetes</taxon>
        <taxon>Kitasatosporales</taxon>
        <taxon>Streptomycetaceae</taxon>
        <taxon>Streptomyces</taxon>
    </lineage>
</organism>
<sequence>MSEYDCRSPRAHTDRMGWPPTTMDDLRKRLGSELFRRVAGPSGARTRARIHETPGPRWFGPDRPIRTVHGDASMFAGGLTALLLQSLHPLAMAAVAAHSGFRGDPWGRLHRTSTFLAVTTFGTAEDARLAVERVRAVHEQVRGTTSDGRAYHASDPHLLGWVHVAEVDSFLRAHRRYGAQPLDPAGYDGYVADTARIAEELGVERPPRNLAELARRLEAYRGELDATREARETARFLLLNPPIPWQARAPYALLAAAAVELLPPWARGQLGLPPLPRPAWAAARTGGRLATAGIRWAMGPPPRTAST</sequence>
<keyword evidence="4" id="KW-1185">Reference proteome</keyword>
<dbReference type="STRING" id="953739.SVEN_6565"/>
<dbReference type="PATRIC" id="fig|953739.5.peg.1783"/>
<dbReference type="KEGG" id="sve:SVEN_6565"/>
<dbReference type="eggNOG" id="COG3662">
    <property type="taxonomic scope" value="Bacteria"/>
</dbReference>
<dbReference type="Proteomes" id="UP000006854">
    <property type="component" value="Chromosome"/>
</dbReference>
<evidence type="ECO:0000259" key="2">
    <source>
        <dbReference type="Pfam" id="PF09995"/>
    </source>
</evidence>
<reference evidence="3 4" key="1">
    <citation type="journal article" date="2011" name="BMC Genomics">
        <title>Genome-wide analysis of the role of GlnR in Streptomyces venezuelae provides new insights into global nitrogen regulation in actinomycetes.</title>
        <authorList>
            <person name="Pullan S.T."/>
            <person name="Bibb M.J."/>
            <person name="Merrick M."/>
        </authorList>
    </citation>
    <scope>NUCLEOTIDE SEQUENCE [LARGE SCALE GENOMIC DNA]</scope>
    <source>
        <strain evidence="4">ATCC 10712 / CBS 650.69 / DSM 40230 / JCM 4526 / NBRC 13096 / PD 04745</strain>
    </source>
</reference>
<proteinExistence type="predicted"/>
<dbReference type="EMBL" id="FR845719">
    <property type="protein sequence ID" value="CCA59851.1"/>
    <property type="molecule type" value="Genomic_DNA"/>
</dbReference>
<gene>
    <name evidence="3" type="ordered locus">SVEN_6565</name>
</gene>
<accession>F2RGD1</accession>
<dbReference type="InterPro" id="IPR018713">
    <property type="entry name" value="MPAB/Lcp_cat_dom"/>
</dbReference>
<feature type="region of interest" description="Disordered" evidence="1">
    <location>
        <begin position="1"/>
        <end position="23"/>
    </location>
</feature>
<dbReference type="AlphaFoldDB" id="F2RGD1"/>
<evidence type="ECO:0000313" key="4">
    <source>
        <dbReference type="Proteomes" id="UP000006854"/>
    </source>
</evidence>
<feature type="compositionally biased region" description="Basic and acidic residues" evidence="1">
    <location>
        <begin position="1"/>
        <end position="15"/>
    </location>
</feature>